<evidence type="ECO:0000256" key="17">
    <source>
        <dbReference type="ARBA" id="ARBA00066458"/>
    </source>
</evidence>
<dbReference type="InterPro" id="IPR036400">
    <property type="entry name" value="Cyt_B5-like_heme/steroid_sf"/>
</dbReference>
<keyword evidence="10" id="KW-0809">Transit peptide</keyword>
<keyword evidence="6 22" id="KW-0349">Heme</keyword>
<evidence type="ECO:0000256" key="6">
    <source>
        <dbReference type="ARBA" id="ARBA00022617"/>
    </source>
</evidence>
<evidence type="ECO:0000256" key="16">
    <source>
        <dbReference type="ARBA" id="ARBA00061589"/>
    </source>
</evidence>
<dbReference type="InterPro" id="IPR008259">
    <property type="entry name" value="FMN_hydac_DH_AS"/>
</dbReference>
<dbReference type="GO" id="GO:0046872">
    <property type="term" value="F:metal ion binding"/>
    <property type="evidence" value="ECO:0007669"/>
    <property type="project" value="UniProtKB-UniRule"/>
</dbReference>
<evidence type="ECO:0000313" key="25">
    <source>
        <dbReference type="EMBL" id="TVY88361.1"/>
    </source>
</evidence>
<dbReference type="Gene3D" id="3.10.120.10">
    <property type="entry name" value="Cytochrome b5-like heme/steroid binding domain"/>
    <property type="match status" value="1"/>
</dbReference>
<evidence type="ECO:0000256" key="8">
    <source>
        <dbReference type="ARBA" id="ARBA00022643"/>
    </source>
</evidence>
<evidence type="ECO:0000256" key="11">
    <source>
        <dbReference type="ARBA" id="ARBA00023002"/>
    </source>
</evidence>
<dbReference type="InterPro" id="IPR018506">
    <property type="entry name" value="Cyt_B5_heme-BS"/>
</dbReference>
<evidence type="ECO:0000256" key="3">
    <source>
        <dbReference type="ARBA" id="ARBA00004569"/>
    </source>
</evidence>
<dbReference type="InterPro" id="IPR000262">
    <property type="entry name" value="FMN-dep_DH"/>
</dbReference>
<evidence type="ECO:0000256" key="2">
    <source>
        <dbReference type="ARBA" id="ARBA00001970"/>
    </source>
</evidence>
<keyword evidence="5" id="KW-0813">Transport</keyword>
<evidence type="ECO:0000313" key="26">
    <source>
        <dbReference type="Proteomes" id="UP000315522"/>
    </source>
</evidence>
<sequence>MLTASDVAIHNNRGSCWIIIEGHVYDVTDFLEEHPGGPDIILRYAGKDATEEYLAVHPPRTIENELPREKHLGAIAPSVVAASLPKTADLPGPREPHFGIPLSLCLNLFDFERAAEASASRRAWTFYSSAADDLYSHHLNLRDWARVTFRPRVLRNVRRVDMRRTILGHQCNLPIFIAPAAFARLGHPDGELCLIRGASKYNIPYAVSTASSVSAEDLSQYMSNDAVGGCLYFQLYVKIKESETRTLIRRARSLKFKALIVTVDTPVVGKREQDDRYKAEVAIAARETVVSGPPLISTSVGDEAPVHRGPFSSTLNWEDLKWIREEWGSAGPICLKGIGTAEDAKIACDMGIDCIYLSNHGGRQLDSSPSSLRTLLEIHKFCPEVLDRCEVILDGGVRRGADVVKALCLGARAVGIGRPFMYSLSSHGTEGVAKVIQILGDELQSCMRLLGVTSLAELRPHMVNTRELDMMIMATLPEFEFGKAGKTRL</sequence>
<comment type="cofactor">
    <cofactor evidence="1">
        <name>FMN</name>
        <dbReference type="ChEBI" id="CHEBI:58210"/>
    </cofactor>
</comment>
<accession>A0A559M5X3</accession>
<dbReference type="SUPFAM" id="SSF55856">
    <property type="entry name" value="Cytochrome b5-like heme/steroid binding domain"/>
    <property type="match status" value="1"/>
</dbReference>
<evidence type="ECO:0000256" key="18">
    <source>
        <dbReference type="ARBA" id="ARBA00068515"/>
    </source>
</evidence>
<dbReference type="GO" id="GO:0020037">
    <property type="term" value="F:heme binding"/>
    <property type="evidence" value="ECO:0007669"/>
    <property type="project" value="UniProtKB-UniRule"/>
</dbReference>
<evidence type="ECO:0000256" key="1">
    <source>
        <dbReference type="ARBA" id="ARBA00001917"/>
    </source>
</evidence>
<comment type="cofactor">
    <cofactor evidence="2">
        <name>heme b</name>
        <dbReference type="ChEBI" id="CHEBI:60344"/>
    </cofactor>
</comment>
<dbReference type="FunFam" id="3.10.120.10:FF:000009">
    <property type="entry name" value="Cytochrome b2, mitochondrial, putative"/>
    <property type="match status" value="1"/>
</dbReference>
<dbReference type="PANTHER" id="PTHR10578">
    <property type="entry name" value="S -2-HYDROXY-ACID OXIDASE-RELATED"/>
    <property type="match status" value="1"/>
</dbReference>
<evidence type="ECO:0000256" key="22">
    <source>
        <dbReference type="RuleBase" id="RU362121"/>
    </source>
</evidence>
<dbReference type="Gene3D" id="3.20.20.70">
    <property type="entry name" value="Aldolase class I"/>
    <property type="match status" value="1"/>
</dbReference>
<keyword evidence="13" id="KW-0496">Mitochondrion</keyword>
<evidence type="ECO:0000259" key="23">
    <source>
        <dbReference type="PROSITE" id="PS50255"/>
    </source>
</evidence>
<dbReference type="Proteomes" id="UP000315522">
    <property type="component" value="Unassembled WGS sequence"/>
</dbReference>
<comment type="subunit">
    <text evidence="4">Homotetramer.</text>
</comment>
<dbReference type="SMART" id="SM01117">
    <property type="entry name" value="Cyt-b5"/>
    <property type="match status" value="1"/>
</dbReference>
<evidence type="ECO:0000256" key="10">
    <source>
        <dbReference type="ARBA" id="ARBA00022946"/>
    </source>
</evidence>
<dbReference type="PROSITE" id="PS00557">
    <property type="entry name" value="FMN_HYDROXY_ACID_DH_1"/>
    <property type="match status" value="1"/>
</dbReference>
<dbReference type="InterPro" id="IPR013785">
    <property type="entry name" value="Aldolase_TIM"/>
</dbReference>
<dbReference type="EMBL" id="QGML01001778">
    <property type="protein sequence ID" value="TVY88361.1"/>
    <property type="molecule type" value="Genomic_DNA"/>
</dbReference>
<dbReference type="EC" id="1.1.2.3" evidence="17"/>
<feature type="domain" description="FMN hydroxy acid dehydrogenase" evidence="24">
    <location>
        <begin position="100"/>
        <end position="468"/>
    </location>
</feature>
<dbReference type="Pfam" id="PF01070">
    <property type="entry name" value="FMN_dh"/>
    <property type="match status" value="1"/>
</dbReference>
<evidence type="ECO:0000256" key="15">
    <source>
        <dbReference type="ARBA" id="ARBA00061137"/>
    </source>
</evidence>
<dbReference type="PROSITE" id="PS51349">
    <property type="entry name" value="FMN_HYDROXY_ACID_DH_2"/>
    <property type="match status" value="1"/>
</dbReference>
<dbReference type="PRINTS" id="PR00363">
    <property type="entry name" value="CYTOCHROMEB5"/>
</dbReference>
<comment type="similarity">
    <text evidence="16">In the N-terminal section; belongs to the cytochrome b5 family.</text>
</comment>
<evidence type="ECO:0000256" key="9">
    <source>
        <dbReference type="ARBA" id="ARBA00022723"/>
    </source>
</evidence>
<reference evidence="25 26" key="1">
    <citation type="submission" date="2018-05" db="EMBL/GenBank/DDBJ databases">
        <title>Genome sequencing and assembly of the regulated plant pathogen Lachnellula willkommii and related sister species for the development of diagnostic species identification markers.</title>
        <authorList>
            <person name="Giroux E."/>
            <person name="Bilodeau G."/>
        </authorList>
    </citation>
    <scope>NUCLEOTIDE SEQUENCE [LARGE SCALE GENOMIC DNA]</scope>
    <source>
        <strain evidence="25 26">CBS 172.35</strain>
    </source>
</reference>
<comment type="similarity">
    <text evidence="22">Belongs to the cytochrome b5 family.</text>
</comment>
<comment type="similarity">
    <text evidence="15">In the C-terminal section; belongs to the FMN-dependent alpha-hydroxy acid dehydrogenase family.</text>
</comment>
<proteinExistence type="inferred from homology"/>
<comment type="catalytic activity">
    <reaction evidence="14">
        <text>(S)-lactate + 2 Fe(III)-[cytochrome c] = 2 Fe(II)-[cytochrome c] + pyruvate + 2 H(+)</text>
        <dbReference type="Rhea" id="RHEA:19909"/>
        <dbReference type="Rhea" id="RHEA-COMP:10350"/>
        <dbReference type="Rhea" id="RHEA-COMP:14399"/>
        <dbReference type="ChEBI" id="CHEBI:15361"/>
        <dbReference type="ChEBI" id="CHEBI:15378"/>
        <dbReference type="ChEBI" id="CHEBI:16651"/>
        <dbReference type="ChEBI" id="CHEBI:29033"/>
        <dbReference type="ChEBI" id="CHEBI:29034"/>
        <dbReference type="EC" id="1.1.2.3"/>
    </reaction>
    <physiologicalReaction direction="left-to-right" evidence="14">
        <dbReference type="Rhea" id="RHEA:19910"/>
    </physiologicalReaction>
</comment>
<keyword evidence="11" id="KW-0560">Oxidoreductase</keyword>
<feature type="domain" description="Cytochrome b5 heme-binding" evidence="23">
    <location>
        <begin position="1"/>
        <end position="76"/>
    </location>
</feature>
<dbReference type="GO" id="GO:0005758">
    <property type="term" value="C:mitochondrial intermembrane space"/>
    <property type="evidence" value="ECO:0007669"/>
    <property type="project" value="UniProtKB-SubCell"/>
</dbReference>
<keyword evidence="9 22" id="KW-0479">Metal-binding</keyword>
<evidence type="ECO:0000256" key="21">
    <source>
        <dbReference type="ARBA" id="ARBA00078938"/>
    </source>
</evidence>
<dbReference type="PANTHER" id="PTHR10578:SF104">
    <property type="entry name" value="CYTOCHROME B2, MITOCHONDRIAL-RELATED"/>
    <property type="match status" value="1"/>
</dbReference>
<evidence type="ECO:0000256" key="19">
    <source>
        <dbReference type="ARBA" id="ARBA00075949"/>
    </source>
</evidence>
<evidence type="ECO:0000256" key="4">
    <source>
        <dbReference type="ARBA" id="ARBA00011881"/>
    </source>
</evidence>
<evidence type="ECO:0000256" key="5">
    <source>
        <dbReference type="ARBA" id="ARBA00022448"/>
    </source>
</evidence>
<evidence type="ECO:0000256" key="7">
    <source>
        <dbReference type="ARBA" id="ARBA00022630"/>
    </source>
</evidence>
<name>A0A559M5X3_9HELO</name>
<dbReference type="PROSITE" id="PS50255">
    <property type="entry name" value="CYTOCHROME_B5_2"/>
    <property type="match status" value="1"/>
</dbReference>
<dbReference type="AlphaFoldDB" id="A0A559M5X3"/>
<keyword evidence="7" id="KW-0285">Flavoprotein</keyword>
<evidence type="ECO:0000256" key="20">
    <source>
        <dbReference type="ARBA" id="ARBA00078774"/>
    </source>
</evidence>
<dbReference type="Pfam" id="PF00173">
    <property type="entry name" value="Cyt-b5"/>
    <property type="match status" value="1"/>
</dbReference>
<dbReference type="PROSITE" id="PS00191">
    <property type="entry name" value="CYTOCHROME_B5_1"/>
    <property type="match status" value="1"/>
</dbReference>
<keyword evidence="12 22" id="KW-0408">Iron</keyword>
<dbReference type="GO" id="GO:0004460">
    <property type="term" value="F:L-lactate dehydrogenase (cytochrome) activity"/>
    <property type="evidence" value="ECO:0007669"/>
    <property type="project" value="UniProtKB-EC"/>
</dbReference>
<dbReference type="InterPro" id="IPR037396">
    <property type="entry name" value="FMN_HAD"/>
</dbReference>
<evidence type="ECO:0000256" key="12">
    <source>
        <dbReference type="ARBA" id="ARBA00023004"/>
    </source>
</evidence>
<evidence type="ECO:0000259" key="24">
    <source>
        <dbReference type="PROSITE" id="PS51349"/>
    </source>
</evidence>
<comment type="caution">
    <text evidence="25">The sequence shown here is derived from an EMBL/GenBank/DDBJ whole genome shotgun (WGS) entry which is preliminary data.</text>
</comment>
<dbReference type="InterPro" id="IPR001199">
    <property type="entry name" value="Cyt_B5-like_heme/steroid-bd"/>
</dbReference>
<gene>
    <name evidence="25" type="primary">CYBL</name>
    <name evidence="25" type="ORF">LAWI1_G007727</name>
</gene>
<dbReference type="SUPFAM" id="SSF51395">
    <property type="entry name" value="FMN-linked oxidoreductases"/>
    <property type="match status" value="1"/>
</dbReference>
<dbReference type="FunFam" id="3.20.20.70:FF:000062">
    <property type="entry name" value="Cytochrome b2, mitochondrial, putative"/>
    <property type="match status" value="1"/>
</dbReference>
<keyword evidence="8" id="KW-0288">FMN</keyword>
<keyword evidence="26" id="KW-1185">Reference proteome</keyword>
<evidence type="ECO:0000256" key="13">
    <source>
        <dbReference type="ARBA" id="ARBA00023128"/>
    </source>
</evidence>
<protein>
    <recommendedName>
        <fullName evidence="18">L-lactate dehydrogenase (cytochrome)</fullName>
        <ecNumber evidence="17">1.1.2.3</ecNumber>
    </recommendedName>
    <alternativeName>
        <fullName evidence="20">Cytochrome b2</fullName>
    </alternativeName>
    <alternativeName>
        <fullName evidence="19">Flavocytochrome b2</fullName>
    </alternativeName>
    <alternativeName>
        <fullName evidence="21">L-lactate ferricytochrome c oxidoreductase</fullName>
    </alternativeName>
</protein>
<evidence type="ECO:0000256" key="14">
    <source>
        <dbReference type="ARBA" id="ARBA00052399"/>
    </source>
</evidence>
<organism evidence="25 26">
    <name type="scientific">Lachnellula willkommii</name>
    <dbReference type="NCBI Taxonomy" id="215461"/>
    <lineage>
        <taxon>Eukaryota</taxon>
        <taxon>Fungi</taxon>
        <taxon>Dikarya</taxon>
        <taxon>Ascomycota</taxon>
        <taxon>Pezizomycotina</taxon>
        <taxon>Leotiomycetes</taxon>
        <taxon>Helotiales</taxon>
        <taxon>Lachnaceae</taxon>
        <taxon>Lachnellula</taxon>
    </lineage>
</organism>
<comment type="subcellular location">
    <subcellularLocation>
        <location evidence="3">Mitochondrion intermembrane space</location>
    </subcellularLocation>
</comment>